<feature type="region of interest" description="Disordered" evidence="1">
    <location>
        <begin position="25"/>
        <end position="67"/>
    </location>
</feature>
<dbReference type="AlphaFoldDB" id="A0A7W9TKT5"/>
<evidence type="ECO:0000313" key="2">
    <source>
        <dbReference type="EMBL" id="MBB6081197.1"/>
    </source>
</evidence>
<proteinExistence type="predicted"/>
<name>A0A7W9TKT5_9ACTN</name>
<accession>A0A7W9TKT5</accession>
<dbReference type="RefSeq" id="WP_184566718.1">
    <property type="nucleotide sequence ID" value="NZ_BAAARS010000010.1"/>
</dbReference>
<keyword evidence="3" id="KW-1185">Reference proteome</keyword>
<organism evidence="2 3">
    <name type="scientific">Streptomyces paradoxus</name>
    <dbReference type="NCBI Taxonomy" id="66375"/>
    <lineage>
        <taxon>Bacteria</taxon>
        <taxon>Bacillati</taxon>
        <taxon>Actinomycetota</taxon>
        <taxon>Actinomycetes</taxon>
        <taxon>Kitasatosporales</taxon>
        <taxon>Streptomycetaceae</taxon>
        <taxon>Streptomyces</taxon>
    </lineage>
</organism>
<dbReference type="EMBL" id="JACHGV010000016">
    <property type="protein sequence ID" value="MBB6081197.1"/>
    <property type="molecule type" value="Genomic_DNA"/>
</dbReference>
<sequence length="67" mass="7275">MSKANRDAADAVVGEAITTVEQAHARFHQGASDPGQIARRARQQEVIEPTPGSHTRGDRYRRGHVVG</sequence>
<protein>
    <submittedName>
        <fullName evidence="2">Uncharacterized protein</fullName>
    </submittedName>
</protein>
<reference evidence="2 3" key="1">
    <citation type="submission" date="2020-08" db="EMBL/GenBank/DDBJ databases">
        <title>Genomic Encyclopedia of Type Strains, Phase IV (KMG-IV): sequencing the most valuable type-strain genomes for metagenomic binning, comparative biology and taxonomic classification.</title>
        <authorList>
            <person name="Goeker M."/>
        </authorList>
    </citation>
    <scope>NUCLEOTIDE SEQUENCE [LARGE SCALE GENOMIC DNA]</scope>
    <source>
        <strain evidence="2 3">DSM 43350</strain>
    </source>
</reference>
<evidence type="ECO:0000313" key="3">
    <source>
        <dbReference type="Proteomes" id="UP000591537"/>
    </source>
</evidence>
<comment type="caution">
    <text evidence="2">The sequence shown here is derived from an EMBL/GenBank/DDBJ whole genome shotgun (WGS) entry which is preliminary data.</text>
</comment>
<dbReference type="Proteomes" id="UP000591537">
    <property type="component" value="Unassembled WGS sequence"/>
</dbReference>
<evidence type="ECO:0000256" key="1">
    <source>
        <dbReference type="SAM" id="MobiDB-lite"/>
    </source>
</evidence>
<gene>
    <name evidence="2" type="ORF">HNR57_007148</name>
</gene>